<dbReference type="Proteomes" id="UP000651837">
    <property type="component" value="Unassembled WGS sequence"/>
</dbReference>
<dbReference type="SUPFAM" id="SSF54534">
    <property type="entry name" value="FKBP-like"/>
    <property type="match status" value="1"/>
</dbReference>
<protein>
    <submittedName>
        <fullName evidence="2">GreA/GreB family elongation factor</fullName>
    </submittedName>
    <submittedName>
        <fullName evidence="3">Regulator of nucleoside diphosphate kinase</fullName>
    </submittedName>
</protein>
<dbReference type="PANTHER" id="PTHR30437">
    <property type="entry name" value="TRANSCRIPTION ELONGATION FACTOR GREA"/>
    <property type="match status" value="1"/>
</dbReference>
<dbReference type="GO" id="GO:0016301">
    <property type="term" value="F:kinase activity"/>
    <property type="evidence" value="ECO:0007669"/>
    <property type="project" value="UniProtKB-KW"/>
</dbReference>
<dbReference type="Pfam" id="PF01272">
    <property type="entry name" value="GreA_GreB"/>
    <property type="match status" value="1"/>
</dbReference>
<keyword evidence="2" id="KW-0648">Protein biosynthesis</keyword>
<keyword evidence="5" id="KW-1185">Reference proteome</keyword>
<dbReference type="GO" id="GO:0003677">
    <property type="term" value="F:DNA binding"/>
    <property type="evidence" value="ECO:0007669"/>
    <property type="project" value="InterPro"/>
</dbReference>
<dbReference type="Gene3D" id="3.10.50.30">
    <property type="entry name" value="Transcription elongation factor, GreA/GreB, C-terminal domain"/>
    <property type="match status" value="1"/>
</dbReference>
<dbReference type="InterPro" id="IPR036953">
    <property type="entry name" value="GreA/GreB_C_sf"/>
</dbReference>
<evidence type="ECO:0000313" key="2">
    <source>
        <dbReference type="EMBL" id="MBD1259714.1"/>
    </source>
</evidence>
<sequence>MKYGNLVIEKKEYVLLKKLMNLSRYYKDVTLGKSIKKLNSEMESAKICDEKDMPKDVIRFNSTITIVSEKGWNKEFTLVTPAESDVKHGRISLLTPMGSAVIGYAEGDTIVWEFPSGEQNLTIEKVEQGNQKLNASMVL</sequence>
<feature type="domain" description="Transcription elongation factor GreA/GreB C-terminal" evidence="1">
    <location>
        <begin position="54"/>
        <end position="128"/>
    </location>
</feature>
<keyword evidence="3" id="KW-0418">Kinase</keyword>
<dbReference type="InterPro" id="IPR023459">
    <property type="entry name" value="Tscrpt_elong_fac_GreA/B_fam"/>
</dbReference>
<dbReference type="GO" id="GO:0006354">
    <property type="term" value="P:DNA-templated transcription elongation"/>
    <property type="evidence" value="ECO:0007669"/>
    <property type="project" value="TreeGrafter"/>
</dbReference>
<dbReference type="GO" id="GO:0070063">
    <property type="term" value="F:RNA polymerase binding"/>
    <property type="evidence" value="ECO:0007669"/>
    <property type="project" value="InterPro"/>
</dbReference>
<evidence type="ECO:0000313" key="3">
    <source>
        <dbReference type="EMBL" id="PWK23144.1"/>
    </source>
</evidence>
<keyword evidence="2" id="KW-0251">Elongation factor</keyword>
<dbReference type="AlphaFoldDB" id="A0A316DYF9"/>
<organism evidence="3 4">
    <name type="scientific">Maribacter polysiphoniae</name>
    <dbReference type="NCBI Taxonomy" id="429344"/>
    <lineage>
        <taxon>Bacteria</taxon>
        <taxon>Pseudomonadati</taxon>
        <taxon>Bacteroidota</taxon>
        <taxon>Flavobacteriia</taxon>
        <taxon>Flavobacteriales</taxon>
        <taxon>Flavobacteriaceae</taxon>
        <taxon>Maribacter</taxon>
    </lineage>
</organism>
<reference evidence="3 4" key="1">
    <citation type="submission" date="2018-05" db="EMBL/GenBank/DDBJ databases">
        <title>Genomic Encyclopedia of Archaeal and Bacterial Type Strains, Phase II (KMG-II): from individual species to whole genera.</title>
        <authorList>
            <person name="Goeker M."/>
        </authorList>
    </citation>
    <scope>NUCLEOTIDE SEQUENCE [LARGE SCALE GENOMIC DNA]</scope>
    <source>
        <strain evidence="3 4">DSM 23514</strain>
    </source>
</reference>
<dbReference type="GO" id="GO:0003746">
    <property type="term" value="F:translation elongation factor activity"/>
    <property type="evidence" value="ECO:0007669"/>
    <property type="project" value="UniProtKB-KW"/>
</dbReference>
<dbReference type="RefSeq" id="WP_109651007.1">
    <property type="nucleotide sequence ID" value="NZ_JACWLN010000001.1"/>
</dbReference>
<evidence type="ECO:0000259" key="1">
    <source>
        <dbReference type="Pfam" id="PF01272"/>
    </source>
</evidence>
<proteinExistence type="predicted"/>
<keyword evidence="3" id="KW-0808">Transferase</keyword>
<accession>A0A316DYF9</accession>
<comment type="caution">
    <text evidence="3">The sequence shown here is derived from an EMBL/GenBank/DDBJ whole genome shotgun (WGS) entry which is preliminary data.</text>
</comment>
<dbReference type="GO" id="GO:0032784">
    <property type="term" value="P:regulation of DNA-templated transcription elongation"/>
    <property type="evidence" value="ECO:0007669"/>
    <property type="project" value="InterPro"/>
</dbReference>
<dbReference type="Proteomes" id="UP000245667">
    <property type="component" value="Unassembled WGS sequence"/>
</dbReference>
<dbReference type="EMBL" id="QGGQ01000005">
    <property type="protein sequence ID" value="PWK23144.1"/>
    <property type="molecule type" value="Genomic_DNA"/>
</dbReference>
<reference evidence="2 5" key="2">
    <citation type="submission" date="2020-07" db="EMBL/GenBank/DDBJ databases">
        <title>The draft genome sequence of Maribacter polysiphoniae KCTC 22021.</title>
        <authorList>
            <person name="Mu L."/>
        </authorList>
    </citation>
    <scope>NUCLEOTIDE SEQUENCE [LARGE SCALE GENOMIC DNA]</scope>
    <source>
        <strain evidence="2 5">KCTC 22021</strain>
    </source>
</reference>
<dbReference type="OrthoDB" id="192847at2"/>
<gene>
    <name evidence="2" type="ORF">HZY62_03880</name>
    <name evidence="3" type="ORF">LX92_02473</name>
</gene>
<evidence type="ECO:0000313" key="4">
    <source>
        <dbReference type="Proteomes" id="UP000245667"/>
    </source>
</evidence>
<name>A0A316DYF9_9FLAO</name>
<dbReference type="EMBL" id="JACWLN010000001">
    <property type="protein sequence ID" value="MBD1259714.1"/>
    <property type="molecule type" value="Genomic_DNA"/>
</dbReference>
<dbReference type="InterPro" id="IPR001437">
    <property type="entry name" value="Tscrpt_elong_fac_GreA/B_C"/>
</dbReference>
<evidence type="ECO:0000313" key="5">
    <source>
        <dbReference type="Proteomes" id="UP000651837"/>
    </source>
</evidence>
<dbReference type="PANTHER" id="PTHR30437:SF5">
    <property type="entry name" value="REGULATOR OF NUCLEOSIDE DIPHOSPHATE KINASE"/>
    <property type="match status" value="1"/>
</dbReference>